<feature type="compositionally biased region" description="Low complexity" evidence="1">
    <location>
        <begin position="118"/>
        <end position="136"/>
    </location>
</feature>
<accession>A0A6J3PWZ5</accession>
<dbReference type="InParanoid" id="A0A6J3PWZ5"/>
<name>A0A6J3PWZ5_TURTR</name>
<feature type="region of interest" description="Disordered" evidence="1">
    <location>
        <begin position="104"/>
        <end position="149"/>
    </location>
</feature>
<organism evidence="2 3">
    <name type="scientific">Tursiops truncatus</name>
    <name type="common">Atlantic bottle-nosed dolphin</name>
    <name type="synonym">Delphinus truncatus</name>
    <dbReference type="NCBI Taxonomy" id="9739"/>
    <lineage>
        <taxon>Eukaryota</taxon>
        <taxon>Metazoa</taxon>
        <taxon>Chordata</taxon>
        <taxon>Craniata</taxon>
        <taxon>Vertebrata</taxon>
        <taxon>Euteleostomi</taxon>
        <taxon>Mammalia</taxon>
        <taxon>Eutheria</taxon>
        <taxon>Laurasiatheria</taxon>
        <taxon>Artiodactyla</taxon>
        <taxon>Whippomorpha</taxon>
        <taxon>Cetacea</taxon>
        <taxon>Odontoceti</taxon>
        <taxon>Delphinidae</taxon>
        <taxon>Tursiops</taxon>
    </lineage>
</organism>
<reference evidence="3" key="1">
    <citation type="submission" date="2025-08" db="UniProtKB">
        <authorList>
            <consortium name="RefSeq"/>
        </authorList>
    </citation>
    <scope>IDENTIFICATION</scope>
    <source>
        <tissue evidence="3">Spleen</tissue>
    </source>
</reference>
<dbReference type="Proteomes" id="UP000245320">
    <property type="component" value="Chromosome 14"/>
</dbReference>
<evidence type="ECO:0000313" key="3">
    <source>
        <dbReference type="RefSeq" id="XP_033694605.1"/>
    </source>
</evidence>
<dbReference type="RefSeq" id="XP_033694605.1">
    <property type="nucleotide sequence ID" value="XM_033838714.1"/>
</dbReference>
<feature type="region of interest" description="Disordered" evidence="1">
    <location>
        <begin position="1"/>
        <end position="57"/>
    </location>
</feature>
<evidence type="ECO:0000256" key="1">
    <source>
        <dbReference type="SAM" id="MobiDB-lite"/>
    </source>
</evidence>
<gene>
    <name evidence="3" type="primary">LOC117307929</name>
</gene>
<sequence>MFGLRAKGLGAQRAQVPPRAEFYGPGPATAPLAPRRSSGGGRHPLAPALGRSLLGTPRERKRLPLDWKNLQRRLFACPCSASSPWRLQCAKSTLRVLAAAPRGSSWKLSEHDPPPQTGASSGPGARGRAGAARSGGFSCPRVPRPPRRSLAGLDRIVGTKRGGRTRFCTGVRGAGGVPLSSGTLELAPWVPLRTERPETFLCAEGAERSFSQGSRIPGGGAGAVTMKIHCPLGARRPGRG</sequence>
<proteinExistence type="predicted"/>
<keyword evidence="2" id="KW-1185">Reference proteome</keyword>
<dbReference type="AlphaFoldDB" id="A0A6J3PWZ5"/>
<evidence type="ECO:0000313" key="2">
    <source>
        <dbReference type="Proteomes" id="UP000245320"/>
    </source>
</evidence>
<protein>
    <submittedName>
        <fullName evidence="3">Uncharacterized protein LOC117307929</fullName>
    </submittedName>
</protein>